<dbReference type="AlphaFoldDB" id="A0A0M2UZB9"/>
<protein>
    <submittedName>
        <fullName evidence="1">Uncharacterized protein</fullName>
    </submittedName>
</protein>
<comment type="caution">
    <text evidence="1">The sequence shown here is derived from an EMBL/GenBank/DDBJ whole genome shotgun (WGS) entry which is preliminary data.</text>
</comment>
<reference evidence="1 2" key="1">
    <citation type="journal article" date="2013" name="BMC Microbiol.">
        <title>Identification of the type II cytochrome c maturation pathway in anammox bacteria by comparative genomics.</title>
        <authorList>
            <person name="Ferousi C."/>
            <person name="Speth D.R."/>
            <person name="Reimann J."/>
            <person name="Op den Camp H.J."/>
            <person name="Allen J.W."/>
            <person name="Keltjens J.T."/>
            <person name="Jetten M.S."/>
        </authorList>
    </citation>
    <scope>NUCLEOTIDE SEQUENCE [LARGE SCALE GENOMIC DNA]</scope>
    <source>
        <strain evidence="1">RU1</strain>
    </source>
</reference>
<gene>
    <name evidence="1" type="ORF">BROFUL_00123</name>
</gene>
<evidence type="ECO:0000313" key="1">
    <source>
        <dbReference type="EMBL" id="KKO21162.1"/>
    </source>
</evidence>
<evidence type="ECO:0000313" key="2">
    <source>
        <dbReference type="Proteomes" id="UP000034954"/>
    </source>
</evidence>
<name>A0A0M2UZB9_9BACT</name>
<proteinExistence type="predicted"/>
<dbReference type="Proteomes" id="UP000034954">
    <property type="component" value="Unassembled WGS sequence"/>
</dbReference>
<accession>A0A0M2UZB9</accession>
<keyword evidence="2" id="KW-1185">Reference proteome</keyword>
<sequence length="121" mass="13791">MCLCLCGWRRGDQNVNYALSVKKIAGSLSDAICNVSFPNGFLRHYRTGYRKDTASAQQRILFSAQIFLARQKTKKDTAGGNCQVSWRNRGKQVWLYKNLLEKGGDKYAYKKSCVIKMLLND</sequence>
<organism evidence="1 2">
    <name type="scientific">Candidatus Brocadia fulgida</name>
    <dbReference type="NCBI Taxonomy" id="380242"/>
    <lineage>
        <taxon>Bacteria</taxon>
        <taxon>Pseudomonadati</taxon>
        <taxon>Planctomycetota</taxon>
        <taxon>Candidatus Brocadiia</taxon>
        <taxon>Candidatus Brocadiales</taxon>
        <taxon>Candidatus Brocadiaceae</taxon>
        <taxon>Candidatus Brocadia</taxon>
    </lineage>
</organism>
<dbReference type="EMBL" id="LAQJ01000015">
    <property type="protein sequence ID" value="KKO21162.1"/>
    <property type="molecule type" value="Genomic_DNA"/>
</dbReference>